<dbReference type="GeneID" id="69241702"/>
<keyword evidence="1" id="KW-0496">Mitochondrion</keyword>
<geneLocation type="mitochondrion" evidence="1"/>
<reference evidence="1" key="1">
    <citation type="submission" date="2020-12" db="EMBL/GenBank/DDBJ databases">
        <authorList>
            <person name="Xu Q."/>
            <person name="Chen N."/>
        </authorList>
    </citation>
    <scope>NUCLEOTIDE SEQUENCE</scope>
    <source>
        <strain evidence="1">CNS00095</strain>
    </source>
</reference>
<dbReference type="RefSeq" id="YP_010242162.1">
    <property type="nucleotide sequence ID" value="NC_059933.1"/>
</dbReference>
<gene>
    <name evidence="1" type="primary">orf167</name>
</gene>
<evidence type="ECO:0000313" key="1">
    <source>
        <dbReference type="EMBL" id="QTI83163.1"/>
    </source>
</evidence>
<name>A0A8A6KHJ6_9STRA</name>
<accession>A0A8A6KHJ6</accession>
<organism evidence="1">
    <name type="scientific">Minutocellus polymorphus</name>
    <dbReference type="NCBI Taxonomy" id="265543"/>
    <lineage>
        <taxon>Eukaryota</taxon>
        <taxon>Sar</taxon>
        <taxon>Stramenopiles</taxon>
        <taxon>Ochrophyta</taxon>
        <taxon>Bacillariophyta</taxon>
        <taxon>Mediophyceae</taxon>
        <taxon>Cymatosirophycidae</taxon>
        <taxon>Cymatosirales</taxon>
        <taxon>Cymatosiraceae</taxon>
        <taxon>Minutocellus</taxon>
    </lineage>
</organism>
<sequence>MTVEKKNMIEKKTEICEELPSPPCLYKTPNRQTTISSLPAHSELLRDLQAREAAESLNPTGYGGESYKTPKRGFVNHEIETLEAQMKKMSVADSGFVRPSTSTGIKIEGEKVSINNISLTVDSKSPKKISREIISSKNDNENWWTTALSEIAEEDLNVSFDFLDSDE</sequence>
<dbReference type="AlphaFoldDB" id="A0A8A6KHJ6"/>
<proteinExistence type="predicted"/>
<dbReference type="EMBL" id="MW417226">
    <property type="protein sequence ID" value="QTI83163.1"/>
    <property type="molecule type" value="Genomic_DNA"/>
</dbReference>
<protein>
    <submittedName>
        <fullName evidence="1">Uncharacterized protein</fullName>
    </submittedName>
</protein>